<feature type="site" description="Important for activity" evidence="8 12">
    <location>
        <position position="95"/>
    </location>
</feature>
<comment type="domain">
    <text evidence="8">Possesses an unusual extended V-shaped dimeric structure with each monomer consisting of three distinct domains arranged along a curved 'spinal' alpha-helix. The N-terminal catalytic domain specifically recognizes the glutamate moiety of the substrate. The second domain is the NADPH-binding domain, and the third C-terminal domain is responsible for dimerization.</text>
</comment>
<name>A0A1G7MC59_9EURY</name>
<dbReference type="PANTHER" id="PTHR43013:SF1">
    <property type="entry name" value="GLUTAMYL-TRNA REDUCTASE"/>
    <property type="match status" value="1"/>
</dbReference>
<evidence type="ECO:0000259" key="16">
    <source>
        <dbReference type="Pfam" id="PF01488"/>
    </source>
</evidence>
<evidence type="ECO:0000256" key="2">
    <source>
        <dbReference type="ARBA" id="ARBA00005916"/>
    </source>
</evidence>
<comment type="catalytic activity">
    <reaction evidence="7 8 13">
        <text>(S)-4-amino-5-oxopentanoate + tRNA(Glu) + NADP(+) = L-glutamyl-tRNA(Glu) + NADPH + H(+)</text>
        <dbReference type="Rhea" id="RHEA:12344"/>
        <dbReference type="Rhea" id="RHEA-COMP:9663"/>
        <dbReference type="Rhea" id="RHEA-COMP:9680"/>
        <dbReference type="ChEBI" id="CHEBI:15378"/>
        <dbReference type="ChEBI" id="CHEBI:57501"/>
        <dbReference type="ChEBI" id="CHEBI:57783"/>
        <dbReference type="ChEBI" id="CHEBI:58349"/>
        <dbReference type="ChEBI" id="CHEBI:78442"/>
        <dbReference type="ChEBI" id="CHEBI:78520"/>
        <dbReference type="EC" id="1.2.1.70"/>
    </reaction>
</comment>
<dbReference type="Pfam" id="PF01488">
    <property type="entry name" value="Shikimate_DH"/>
    <property type="match status" value="1"/>
</dbReference>
<dbReference type="PIRSF" id="PIRSF000445">
    <property type="entry name" value="4pyrrol_synth_GluRdtase"/>
    <property type="match status" value="1"/>
</dbReference>
<proteinExistence type="inferred from homology"/>
<comment type="miscellaneous">
    <text evidence="8">During catalysis, the active site Cys acts as a nucleophile attacking the alpha-carbonyl group of tRNA-bound glutamate with the formation of a thioester intermediate between enzyme and glutamate, and the concomitant release of tRNA(Glu). The thioester intermediate is finally reduced by direct hydride transfer from NADPH, to form the product GSA.</text>
</comment>
<dbReference type="GO" id="GO:0008883">
    <property type="term" value="F:glutamyl-tRNA reductase activity"/>
    <property type="evidence" value="ECO:0007669"/>
    <property type="project" value="UniProtKB-UniRule"/>
</dbReference>
<dbReference type="STRING" id="660518.SAMN05216218_107210"/>
<evidence type="ECO:0000256" key="5">
    <source>
        <dbReference type="ARBA" id="ARBA00023002"/>
    </source>
</evidence>
<evidence type="ECO:0000256" key="1">
    <source>
        <dbReference type="ARBA" id="ARBA00005059"/>
    </source>
</evidence>
<dbReference type="SUPFAM" id="SSF51735">
    <property type="entry name" value="NAD(P)-binding Rossmann-fold domains"/>
    <property type="match status" value="1"/>
</dbReference>
<dbReference type="OrthoDB" id="4562at2157"/>
<keyword evidence="5 8" id="KW-0560">Oxidoreductase</keyword>
<dbReference type="NCBIfam" id="TIGR01035">
    <property type="entry name" value="hemA"/>
    <property type="match status" value="1"/>
</dbReference>
<dbReference type="InterPro" id="IPR015896">
    <property type="entry name" value="4pyrrol_synth_GluRdtase_dimer"/>
</dbReference>
<dbReference type="SUPFAM" id="SSF69075">
    <property type="entry name" value="Glutamyl tRNA-reductase dimerization domain"/>
    <property type="match status" value="1"/>
</dbReference>
<feature type="domain" description="Glutamyl-tRNA reductase N-terminal" evidence="17">
    <location>
        <begin position="11"/>
        <end position="152"/>
    </location>
</feature>
<dbReference type="PANTHER" id="PTHR43013">
    <property type="entry name" value="GLUTAMYL-TRNA REDUCTASE"/>
    <property type="match status" value="1"/>
</dbReference>
<dbReference type="AlphaFoldDB" id="A0A1G7MC59"/>
<feature type="binding site" evidence="8 11">
    <location>
        <begin position="184"/>
        <end position="189"/>
    </location>
    <ligand>
        <name>NADP(+)</name>
        <dbReference type="ChEBI" id="CHEBI:58349"/>
    </ligand>
</feature>
<comment type="similarity">
    <text evidence="2 8 13">Belongs to the glutamyl-tRNA reductase family.</text>
</comment>
<gene>
    <name evidence="8" type="primary">hemA</name>
    <name evidence="18" type="ORF">SAMN05216218_107210</name>
</gene>
<dbReference type="Gene3D" id="3.40.50.720">
    <property type="entry name" value="NAD(P)-binding Rossmann-like Domain"/>
    <property type="match status" value="1"/>
</dbReference>
<evidence type="ECO:0000256" key="3">
    <source>
        <dbReference type="ARBA" id="ARBA00012970"/>
    </source>
</evidence>
<dbReference type="GO" id="GO:0019353">
    <property type="term" value="P:protoporphyrinogen IX biosynthetic process from glutamate"/>
    <property type="evidence" value="ECO:0007669"/>
    <property type="project" value="TreeGrafter"/>
</dbReference>
<dbReference type="Pfam" id="PF05201">
    <property type="entry name" value="GlutR_N"/>
    <property type="match status" value="1"/>
</dbReference>
<dbReference type="InterPro" id="IPR036291">
    <property type="entry name" value="NAD(P)-bd_dom_sf"/>
</dbReference>
<dbReference type="UniPathway" id="UPA00251">
    <property type="reaction ID" value="UER00316"/>
</dbReference>
<dbReference type="Gene3D" id="3.30.460.30">
    <property type="entry name" value="Glutamyl-tRNA reductase, N-terminal domain"/>
    <property type="match status" value="1"/>
</dbReference>
<dbReference type="InterPro" id="IPR000343">
    <property type="entry name" value="4pyrrol_synth_GluRdtase"/>
</dbReference>
<dbReference type="GO" id="GO:0050661">
    <property type="term" value="F:NADP binding"/>
    <property type="evidence" value="ECO:0007669"/>
    <property type="project" value="InterPro"/>
</dbReference>
<feature type="active site" description="Nucleophile" evidence="8 9">
    <location>
        <position position="53"/>
    </location>
</feature>
<dbReference type="EMBL" id="FNBK01000007">
    <property type="protein sequence ID" value="SDF59226.1"/>
    <property type="molecule type" value="Genomic_DNA"/>
</dbReference>
<evidence type="ECO:0000256" key="4">
    <source>
        <dbReference type="ARBA" id="ARBA00022857"/>
    </source>
</evidence>
<dbReference type="PROSITE" id="PS00747">
    <property type="entry name" value="GLUTR"/>
    <property type="match status" value="1"/>
</dbReference>
<comment type="subunit">
    <text evidence="8">Homodimer.</text>
</comment>
<evidence type="ECO:0000259" key="15">
    <source>
        <dbReference type="Pfam" id="PF00745"/>
    </source>
</evidence>
<accession>A0A1G7MC59</accession>
<dbReference type="Proteomes" id="UP000199076">
    <property type="component" value="Unassembled WGS sequence"/>
</dbReference>
<keyword evidence="6 8" id="KW-0627">Porphyrin biosynthesis</keyword>
<evidence type="ECO:0000256" key="14">
    <source>
        <dbReference type="SAM" id="MobiDB-lite"/>
    </source>
</evidence>
<feature type="region of interest" description="Disordered" evidence="14">
    <location>
        <begin position="412"/>
        <end position="443"/>
    </location>
</feature>
<evidence type="ECO:0000256" key="10">
    <source>
        <dbReference type="PIRSR" id="PIRSR000445-2"/>
    </source>
</evidence>
<dbReference type="InterPro" id="IPR006151">
    <property type="entry name" value="Shikm_DH/Glu-tRNA_Rdtase"/>
</dbReference>
<organism evidence="18 19">
    <name type="scientific">Halorientalis regularis</name>
    <dbReference type="NCBI Taxonomy" id="660518"/>
    <lineage>
        <taxon>Archaea</taxon>
        <taxon>Methanobacteriati</taxon>
        <taxon>Methanobacteriota</taxon>
        <taxon>Stenosarchaea group</taxon>
        <taxon>Halobacteria</taxon>
        <taxon>Halobacteriales</taxon>
        <taxon>Haloarculaceae</taxon>
        <taxon>Halorientalis</taxon>
    </lineage>
</organism>
<protein>
    <recommendedName>
        <fullName evidence="3 8">Glutamyl-tRNA reductase</fullName>
        <shortName evidence="8">GluTR</shortName>
        <ecNumber evidence="3 8">1.2.1.70</ecNumber>
    </recommendedName>
</protein>
<reference evidence="19" key="1">
    <citation type="submission" date="2016-10" db="EMBL/GenBank/DDBJ databases">
        <authorList>
            <person name="Varghese N."/>
            <person name="Submissions S."/>
        </authorList>
    </citation>
    <scope>NUCLEOTIDE SEQUENCE [LARGE SCALE GENOMIC DNA]</scope>
    <source>
        <strain evidence="19">IBRC-M 10760</strain>
    </source>
</reference>
<comment type="function">
    <text evidence="8">Catalyzes the NADPH-dependent reduction of glutamyl-tRNA(Glu) to glutamate 1-semialdehyde (GSA).</text>
</comment>
<dbReference type="RefSeq" id="WP_092691926.1">
    <property type="nucleotide sequence ID" value="NZ_FNBK01000007.1"/>
</dbReference>
<sequence length="443" mass="47447">MINGAGVIAGVSIAHGQASVDDIEAACTENQRRAVESLLDQSGVEEAYVLQTCNRAEAYVVAPEASVGRAALERYRADVSDDAVVEMGHEESLRHLLRVAAGLESIVLGEDQILGQVRDAYEDSRGVGAMGPVLENGVTKAMHVGERARTETAINEGTVSLGSAAVNLANRKRDLASATALVVGAGEMGSLVAKALDGAVERVLVANRTVPHAEHLVSRLDVAGDALGLNGVSTAIERADLVITATGSPDHVVTVETMDRAGDTLVIDLAQPRDVPPAADDLDSVTVKDMDALESVTAASRKRRESAAEKVEQLVDEEFEHLLTQYKRKRADQVIAGMYESAERMKARELSTALEKLDLDEEEREVVESMADALVSQLLAPPTQSLRDAAEEDDWTTINTALQLFDPEFGSDVPEFVSSMDPEEIPEDMKAEMPQAVLNQLDD</sequence>
<dbReference type="InterPro" id="IPR036453">
    <property type="entry name" value="GluRdtase_dimer_dom_sf"/>
</dbReference>
<dbReference type="EC" id="1.2.1.70" evidence="3 8"/>
<dbReference type="CDD" id="cd05213">
    <property type="entry name" value="NAD_bind_Glutamyl_tRNA_reduct"/>
    <property type="match status" value="1"/>
</dbReference>
<dbReference type="SUPFAM" id="SSF69742">
    <property type="entry name" value="Glutamyl tRNA-reductase catalytic, N-terminal domain"/>
    <property type="match status" value="1"/>
</dbReference>
<feature type="domain" description="Quinate/shikimate 5-dehydrogenase/glutamyl-tRNA reductase" evidence="16">
    <location>
        <begin position="168"/>
        <end position="296"/>
    </location>
</feature>
<dbReference type="FunFam" id="3.30.460.30:FF:000001">
    <property type="entry name" value="Glutamyl-tRNA reductase"/>
    <property type="match status" value="1"/>
</dbReference>
<dbReference type="InterPro" id="IPR036343">
    <property type="entry name" value="GluRdtase_N_sf"/>
</dbReference>
<keyword evidence="4 8" id="KW-0521">NADP</keyword>
<evidence type="ECO:0000256" key="9">
    <source>
        <dbReference type="PIRSR" id="PIRSR000445-1"/>
    </source>
</evidence>
<dbReference type="HAMAP" id="MF_00087">
    <property type="entry name" value="Glu_tRNA_reductase"/>
    <property type="match status" value="1"/>
</dbReference>
<evidence type="ECO:0000256" key="7">
    <source>
        <dbReference type="ARBA" id="ARBA00047464"/>
    </source>
</evidence>
<evidence type="ECO:0000256" key="11">
    <source>
        <dbReference type="PIRSR" id="PIRSR000445-3"/>
    </source>
</evidence>
<evidence type="ECO:0000256" key="6">
    <source>
        <dbReference type="ARBA" id="ARBA00023244"/>
    </source>
</evidence>
<dbReference type="Pfam" id="PF00745">
    <property type="entry name" value="GlutR_dimer"/>
    <property type="match status" value="1"/>
</dbReference>
<evidence type="ECO:0000256" key="8">
    <source>
        <dbReference type="HAMAP-Rule" id="MF_00087"/>
    </source>
</evidence>
<evidence type="ECO:0000313" key="18">
    <source>
        <dbReference type="EMBL" id="SDF59226.1"/>
    </source>
</evidence>
<feature type="binding site" evidence="8 10">
    <location>
        <position position="105"/>
    </location>
    <ligand>
        <name>substrate</name>
    </ligand>
</feature>
<feature type="binding site" evidence="8 10">
    <location>
        <begin position="110"/>
        <end position="112"/>
    </location>
    <ligand>
        <name>substrate</name>
    </ligand>
</feature>
<feature type="binding site" evidence="8 10">
    <location>
        <position position="116"/>
    </location>
    <ligand>
        <name>substrate</name>
    </ligand>
</feature>
<evidence type="ECO:0000256" key="13">
    <source>
        <dbReference type="RuleBase" id="RU000584"/>
    </source>
</evidence>
<feature type="domain" description="Tetrapyrrole biosynthesis glutamyl-tRNA reductase dimerisation" evidence="15">
    <location>
        <begin position="310"/>
        <end position="406"/>
    </location>
</feature>
<feature type="binding site" evidence="8 10">
    <location>
        <begin position="52"/>
        <end position="55"/>
    </location>
    <ligand>
        <name>substrate</name>
    </ligand>
</feature>
<keyword evidence="19" id="KW-1185">Reference proteome</keyword>
<dbReference type="InterPro" id="IPR015895">
    <property type="entry name" value="4pyrrol_synth_GluRdtase_N"/>
</dbReference>
<evidence type="ECO:0000259" key="17">
    <source>
        <dbReference type="Pfam" id="PF05201"/>
    </source>
</evidence>
<comment type="pathway">
    <text evidence="1 8 13">Porphyrin-containing compound metabolism; protoporphyrin-IX biosynthesis; 5-aminolevulinate from L-glutamyl-tRNA(Glu): step 1/2.</text>
</comment>
<evidence type="ECO:0000313" key="19">
    <source>
        <dbReference type="Proteomes" id="UP000199076"/>
    </source>
</evidence>
<dbReference type="InterPro" id="IPR018214">
    <property type="entry name" value="GluRdtase_CS"/>
</dbReference>
<evidence type="ECO:0000256" key="12">
    <source>
        <dbReference type="PIRSR" id="PIRSR000445-4"/>
    </source>
</evidence>